<dbReference type="GO" id="GO:0016818">
    <property type="term" value="F:hydrolase activity, acting on acid anhydrides, in phosphorus-containing anhydrides"/>
    <property type="evidence" value="ECO:0007669"/>
    <property type="project" value="InterPro"/>
</dbReference>
<dbReference type="Gene3D" id="3.90.79.10">
    <property type="entry name" value="Nucleoside Triphosphate Pyrophosphohydrolase"/>
    <property type="match status" value="1"/>
</dbReference>
<dbReference type="InterPro" id="IPR000086">
    <property type="entry name" value="NUDIX_hydrolase_dom"/>
</dbReference>
<dbReference type="PANTHER" id="PTHR12318">
    <property type="entry name" value="TESTOSTERONE-REGULATED PROTEIN RP2"/>
    <property type="match status" value="1"/>
</dbReference>
<comment type="cofactor">
    <cofactor evidence="2">
        <name>Mg(2+)</name>
        <dbReference type="ChEBI" id="CHEBI:18420"/>
    </cofactor>
</comment>
<dbReference type="SUPFAM" id="SSF55811">
    <property type="entry name" value="Nudix"/>
    <property type="match status" value="1"/>
</dbReference>
<dbReference type="PROSITE" id="PS51462">
    <property type="entry name" value="NUDIX"/>
    <property type="match status" value="1"/>
</dbReference>
<evidence type="ECO:0000313" key="8">
    <source>
        <dbReference type="EMBL" id="ACU53204.1"/>
    </source>
</evidence>
<evidence type="ECO:0000256" key="2">
    <source>
        <dbReference type="ARBA" id="ARBA00001946"/>
    </source>
</evidence>
<organism evidence="8 9">
    <name type="scientific">Acidimicrobium ferrooxidans (strain DSM 10331 / JCM 15462 / NBRC 103882 / ICP)</name>
    <dbReference type="NCBI Taxonomy" id="525909"/>
    <lineage>
        <taxon>Bacteria</taxon>
        <taxon>Bacillati</taxon>
        <taxon>Actinomycetota</taxon>
        <taxon>Acidimicrobiia</taxon>
        <taxon>Acidimicrobiales</taxon>
        <taxon>Acidimicrobiaceae</taxon>
        <taxon>Acidimicrobium</taxon>
    </lineage>
</organism>
<keyword evidence="3" id="KW-0479">Metal-binding</keyword>
<reference evidence="8 9" key="1">
    <citation type="journal article" date="2009" name="Stand. Genomic Sci.">
        <title>Complete genome sequence of Acidimicrobium ferrooxidans type strain (ICP).</title>
        <authorList>
            <person name="Clum A."/>
            <person name="Nolan M."/>
            <person name="Lang E."/>
            <person name="Glavina Del Rio T."/>
            <person name="Tice H."/>
            <person name="Copeland A."/>
            <person name="Cheng J.F."/>
            <person name="Lucas S."/>
            <person name="Chen F."/>
            <person name="Bruce D."/>
            <person name="Goodwin L."/>
            <person name="Pitluck S."/>
            <person name="Ivanova N."/>
            <person name="Mavrommatis K."/>
            <person name="Mikhailova N."/>
            <person name="Pati A."/>
            <person name="Chen A."/>
            <person name="Palaniappan K."/>
            <person name="Goker M."/>
            <person name="Spring S."/>
            <person name="Land M."/>
            <person name="Hauser L."/>
            <person name="Chang Y.J."/>
            <person name="Jeffries C.C."/>
            <person name="Chain P."/>
            <person name="Bristow J."/>
            <person name="Eisen J.A."/>
            <person name="Markowitz V."/>
            <person name="Hugenholtz P."/>
            <person name="Kyrpides N.C."/>
            <person name="Klenk H.P."/>
            <person name="Lapidus A."/>
        </authorList>
    </citation>
    <scope>NUCLEOTIDE SEQUENCE [LARGE SCALE GENOMIC DNA]</scope>
    <source>
        <strain evidence="9">DSM 10331 / JCM 15462 / NBRC 103882 / ICP</strain>
    </source>
</reference>
<name>C7M2G0_ACIFD</name>
<feature type="domain" description="Nudix hydrolase" evidence="7">
    <location>
        <begin position="1"/>
        <end position="190"/>
    </location>
</feature>
<evidence type="ECO:0000256" key="1">
    <source>
        <dbReference type="ARBA" id="ARBA00001936"/>
    </source>
</evidence>
<evidence type="ECO:0000256" key="5">
    <source>
        <dbReference type="ARBA" id="ARBA00022842"/>
    </source>
</evidence>
<dbReference type="AlphaFoldDB" id="C7M2G0"/>
<evidence type="ECO:0000259" key="7">
    <source>
        <dbReference type="PROSITE" id="PS51462"/>
    </source>
</evidence>
<dbReference type="EMBL" id="CP001631">
    <property type="protein sequence ID" value="ACU53204.1"/>
    <property type="molecule type" value="Genomic_DNA"/>
</dbReference>
<dbReference type="eggNOG" id="COG0494">
    <property type="taxonomic scope" value="Bacteria"/>
</dbReference>
<protein>
    <submittedName>
        <fullName evidence="8">NUDIX hydrolase</fullName>
    </submittedName>
</protein>
<dbReference type="InterPro" id="IPR039121">
    <property type="entry name" value="NUDT19"/>
</dbReference>
<keyword evidence="4 8" id="KW-0378">Hydrolase</keyword>
<dbReference type="HOGENOM" id="CLU_059078_0_1_11"/>
<dbReference type="CDD" id="cd18870">
    <property type="entry name" value="NUDIX_AcylCoAdiphos_Nudt19"/>
    <property type="match status" value="1"/>
</dbReference>
<evidence type="ECO:0000256" key="4">
    <source>
        <dbReference type="ARBA" id="ARBA00022801"/>
    </source>
</evidence>
<dbReference type="KEGG" id="afo:Afer_0235"/>
<keyword evidence="6" id="KW-0464">Manganese</keyword>
<evidence type="ECO:0000256" key="6">
    <source>
        <dbReference type="ARBA" id="ARBA00023211"/>
    </source>
</evidence>
<keyword evidence="5" id="KW-0460">Magnesium</keyword>
<comment type="cofactor">
    <cofactor evidence="1">
        <name>Mn(2+)</name>
        <dbReference type="ChEBI" id="CHEBI:29035"/>
    </cofactor>
</comment>
<dbReference type="GO" id="GO:0046872">
    <property type="term" value="F:metal ion binding"/>
    <property type="evidence" value="ECO:0007669"/>
    <property type="project" value="UniProtKB-KW"/>
</dbReference>
<dbReference type="STRING" id="525909.Afer_0235"/>
<dbReference type="PANTHER" id="PTHR12318:SF0">
    <property type="entry name" value="ACYL-COENZYME A DIPHOSPHATASE NUDT19"/>
    <property type="match status" value="1"/>
</dbReference>
<dbReference type="InterPro" id="IPR015797">
    <property type="entry name" value="NUDIX_hydrolase-like_dom_sf"/>
</dbReference>
<sequence length="260" mass="27500">MVLRDNPTTGLEVLMLRRSKDAAFVASTYVFPGGSLDAEDEALVADGLVRSGADLAAHMPDEPRAAALGVAAVREAFEEAGVLLGAQVSLGADRLGELRQRLLAGTIGFREVVRAVEGIDVAVLGYVAHWVTPAGSPRRFDTRFFVAAAPSDQDASADAGEVTEARWLAPSQALRDHEAGALPMVPPTVANVTFLADVGSVAEALARARALERVPRIEPRLWRDGDVVRILLPGDPRYGLVEPTRLAPGETLPVESAGEP</sequence>
<dbReference type="Proteomes" id="UP000000771">
    <property type="component" value="Chromosome"/>
</dbReference>
<accession>C7M2G0</accession>
<evidence type="ECO:0000256" key="3">
    <source>
        <dbReference type="ARBA" id="ARBA00022723"/>
    </source>
</evidence>
<evidence type="ECO:0000313" key="9">
    <source>
        <dbReference type="Proteomes" id="UP000000771"/>
    </source>
</evidence>
<gene>
    <name evidence="8" type="ordered locus">Afer_0235</name>
</gene>
<proteinExistence type="predicted"/>
<keyword evidence="9" id="KW-1185">Reference proteome</keyword>